<keyword evidence="1" id="KW-1133">Transmembrane helix</keyword>
<evidence type="ECO:0000313" key="2">
    <source>
        <dbReference type="EMBL" id="PMM53580.1"/>
    </source>
</evidence>
<comment type="caution">
    <text evidence="2">The sequence shown here is derived from an EMBL/GenBank/DDBJ whole genome shotgun (WGS) entry which is preliminary data.</text>
</comment>
<name>A0A2N7JR84_VIBSP</name>
<dbReference type="Proteomes" id="UP000235533">
    <property type="component" value="Unassembled WGS sequence"/>
</dbReference>
<proteinExistence type="predicted"/>
<feature type="transmembrane region" description="Helical" evidence="1">
    <location>
        <begin position="101"/>
        <end position="128"/>
    </location>
</feature>
<organism evidence="2 3">
    <name type="scientific">Vibrio splendidus</name>
    <dbReference type="NCBI Taxonomy" id="29497"/>
    <lineage>
        <taxon>Bacteria</taxon>
        <taxon>Pseudomonadati</taxon>
        <taxon>Pseudomonadota</taxon>
        <taxon>Gammaproteobacteria</taxon>
        <taxon>Vibrionales</taxon>
        <taxon>Vibrionaceae</taxon>
        <taxon>Vibrio</taxon>
    </lineage>
</organism>
<accession>A0A2N7JR84</accession>
<sequence length="137" mass="15308">MDKFDIFTKKNNVMAIPHASLDEASNIKSSGFKFNDEVEATDKEQALVLWLADNKPDRSFVSKVNKWIYISFHALMLFWWLSYTSDVAGMMNGSDASNAGAAIGGAIGTSMIFTIWGLFGFFGAFIVFMTRAKPWNQ</sequence>
<dbReference type="EMBL" id="MCZF01000113">
    <property type="protein sequence ID" value="PMM53580.1"/>
    <property type="molecule type" value="Genomic_DNA"/>
</dbReference>
<evidence type="ECO:0000256" key="1">
    <source>
        <dbReference type="SAM" id="Phobius"/>
    </source>
</evidence>
<keyword evidence="1" id="KW-0472">Membrane</keyword>
<dbReference type="AlphaFoldDB" id="A0A2N7JR84"/>
<feature type="transmembrane region" description="Helical" evidence="1">
    <location>
        <begin position="64"/>
        <end position="81"/>
    </location>
</feature>
<evidence type="ECO:0000313" key="3">
    <source>
        <dbReference type="Proteomes" id="UP000235533"/>
    </source>
</evidence>
<dbReference type="RefSeq" id="WP_102552375.1">
    <property type="nucleotide sequence ID" value="NZ_MCZF01000113.1"/>
</dbReference>
<gene>
    <name evidence="2" type="ORF">BCT54_00375</name>
</gene>
<keyword evidence="1" id="KW-0812">Transmembrane</keyword>
<protein>
    <submittedName>
        <fullName evidence="2">Uncharacterized protein</fullName>
    </submittedName>
</protein>
<reference evidence="3" key="1">
    <citation type="submission" date="2016-07" db="EMBL/GenBank/DDBJ databases">
        <title>Nontailed viruses are major unrecognized killers of bacteria in the ocean.</title>
        <authorList>
            <person name="Kauffman K."/>
            <person name="Hussain F."/>
            <person name="Yang J."/>
            <person name="Arevalo P."/>
            <person name="Brown J."/>
            <person name="Cutler M."/>
            <person name="Kelly L."/>
            <person name="Polz M.F."/>
        </authorList>
    </citation>
    <scope>NUCLEOTIDE SEQUENCE [LARGE SCALE GENOMIC DNA]</scope>
    <source>
        <strain evidence="3">10N.261.48.B5</strain>
    </source>
</reference>